<keyword evidence="3" id="KW-1185">Reference proteome</keyword>
<evidence type="ECO:0000313" key="3">
    <source>
        <dbReference type="Proteomes" id="UP001319921"/>
    </source>
</evidence>
<dbReference type="SUPFAM" id="SSF53807">
    <property type="entry name" value="Helical backbone' metal receptor"/>
    <property type="match status" value="1"/>
</dbReference>
<reference evidence="2 3" key="1">
    <citation type="journal article" date="2022" name="Microbiol. Resour. Announc.">
        <title>Complete Genome Sequence of the Hyperthermophilic and Acidophilic Archaeon Saccharolobus caldissimus Strain HS-3T.</title>
        <authorList>
            <person name="Sakai H.D."/>
            <person name="Kurosawa N."/>
        </authorList>
    </citation>
    <scope>NUCLEOTIDE SEQUENCE [LARGE SCALE GENOMIC DNA]</scope>
    <source>
        <strain evidence="2 3">JCM32116</strain>
    </source>
</reference>
<dbReference type="RefSeq" id="WP_229571073.1">
    <property type="nucleotide sequence ID" value="NZ_AP025226.1"/>
</dbReference>
<name>A0AAQ4CMK8_9CREN</name>
<dbReference type="InterPro" id="IPR050902">
    <property type="entry name" value="ABC_Transporter_SBP"/>
</dbReference>
<organism evidence="2 3">
    <name type="scientific">Saccharolobus caldissimus</name>
    <dbReference type="NCBI Taxonomy" id="1702097"/>
    <lineage>
        <taxon>Archaea</taxon>
        <taxon>Thermoproteota</taxon>
        <taxon>Thermoprotei</taxon>
        <taxon>Sulfolobales</taxon>
        <taxon>Sulfolobaceae</taxon>
        <taxon>Saccharolobus</taxon>
    </lineage>
</organism>
<dbReference type="Proteomes" id="UP001319921">
    <property type="component" value="Chromosome"/>
</dbReference>
<dbReference type="GeneID" id="68864766"/>
<dbReference type="PANTHER" id="PTHR30535:SF34">
    <property type="entry name" value="MOLYBDATE-BINDING PROTEIN MOLA"/>
    <property type="match status" value="1"/>
</dbReference>
<dbReference type="EMBL" id="AP025226">
    <property type="protein sequence ID" value="BDB97039.1"/>
    <property type="molecule type" value="Genomic_DNA"/>
</dbReference>
<dbReference type="PROSITE" id="PS50983">
    <property type="entry name" value="FE_B12_PBP"/>
    <property type="match status" value="1"/>
</dbReference>
<evidence type="ECO:0000313" key="2">
    <source>
        <dbReference type="EMBL" id="BDB97039.1"/>
    </source>
</evidence>
<dbReference type="PANTHER" id="PTHR30535">
    <property type="entry name" value="VITAMIN B12-BINDING PROTEIN"/>
    <property type="match status" value="1"/>
</dbReference>
<dbReference type="CDD" id="cd01143">
    <property type="entry name" value="YvrC"/>
    <property type="match status" value="1"/>
</dbReference>
<feature type="domain" description="Fe/B12 periplasmic-binding" evidence="1">
    <location>
        <begin position="22"/>
        <end position="273"/>
    </location>
</feature>
<dbReference type="InterPro" id="IPR002491">
    <property type="entry name" value="ABC_transptr_periplasmic_BD"/>
</dbReference>
<protein>
    <submittedName>
        <fullName evidence="2">Iron ABC transporter substrate-binding protein</fullName>
    </submittedName>
</protein>
<dbReference type="AlphaFoldDB" id="A0AAQ4CMK8"/>
<dbReference type="Gene3D" id="3.40.50.1980">
    <property type="entry name" value="Nitrogenase molybdenum iron protein domain"/>
    <property type="match status" value="2"/>
</dbReference>
<proteinExistence type="predicted"/>
<sequence>MSIKVYNPFLDDYVQIPKPIKSIVSLDPAATETIFLLGFGDRVKATDAFSYRPEEARKTLKIGSYTHVNLELLEIIKPDIIFTTTGAQKELTKKLLNLGFNVYPLPIPTSLSGILNNILLIGNVLNAGFESRKLYVDLSNIIYSKIDFYRKKRVKIYVEFELGSIITIGFPTHISDAIYVLGGSNIFDDVSDAYFTPKDEEILCRDPDIVIYEPKRLSEDEKTRFYKRLEKRGLTPLLNKRIFFTKGDYLAHMGPSFITDSFIWLSSLIKSFP</sequence>
<dbReference type="Pfam" id="PF01497">
    <property type="entry name" value="Peripla_BP_2"/>
    <property type="match status" value="1"/>
</dbReference>
<dbReference type="KEGG" id="scas:SACC_00560"/>
<accession>A0AAQ4CMK8</accession>
<evidence type="ECO:0000259" key="1">
    <source>
        <dbReference type="PROSITE" id="PS50983"/>
    </source>
</evidence>
<gene>
    <name evidence="2" type="ORF">SACC_00560</name>
</gene>